<comment type="caution">
    <text evidence="2">The sequence shown here is derived from an EMBL/GenBank/DDBJ whole genome shotgun (WGS) entry which is preliminary data.</text>
</comment>
<sequence length="182" mass="20212">MDLTSTLSKNWSVLFIRGLIAIIFGVITWFAPSASLSIMLLFFAGYFLFDGMLRTWIAWNSKQHNPYWRWLLAGGVLSIIAGLVTLFAPNVTAILLLYYVAAWAIAIGAVEIFVALKLRAEISGEWLLIITGALSVLFGLYLIFNPSAGIHTLLWLVATYAVLFGALIVLFSLKLKKLAQRQ</sequence>
<organism evidence="2">
    <name type="scientific">marine sediment metagenome</name>
    <dbReference type="NCBI Taxonomy" id="412755"/>
    <lineage>
        <taxon>unclassified sequences</taxon>
        <taxon>metagenomes</taxon>
        <taxon>ecological metagenomes</taxon>
    </lineage>
</organism>
<feature type="transmembrane region" description="Helical" evidence="1">
    <location>
        <begin position="126"/>
        <end position="144"/>
    </location>
</feature>
<dbReference type="InterPro" id="IPR005325">
    <property type="entry name" value="DUF308_memb"/>
</dbReference>
<proteinExistence type="predicted"/>
<accession>A0A0F8XYI6</accession>
<dbReference type="EMBL" id="LAZR01060121">
    <property type="protein sequence ID" value="KKK66345.1"/>
    <property type="molecule type" value="Genomic_DNA"/>
</dbReference>
<feature type="transmembrane region" description="Helical" evidence="1">
    <location>
        <begin position="150"/>
        <end position="173"/>
    </location>
</feature>
<dbReference type="InterPro" id="IPR052712">
    <property type="entry name" value="Acid_resist_chaperone_HdeD"/>
</dbReference>
<feature type="transmembrane region" description="Helical" evidence="1">
    <location>
        <begin position="69"/>
        <end position="88"/>
    </location>
</feature>
<gene>
    <name evidence="2" type="ORF">LCGC14_2965030</name>
</gene>
<dbReference type="GO" id="GO:0005886">
    <property type="term" value="C:plasma membrane"/>
    <property type="evidence" value="ECO:0007669"/>
    <property type="project" value="TreeGrafter"/>
</dbReference>
<feature type="transmembrane region" description="Helical" evidence="1">
    <location>
        <begin position="37"/>
        <end position="57"/>
    </location>
</feature>
<dbReference type="AlphaFoldDB" id="A0A0F8XYI6"/>
<dbReference type="PANTHER" id="PTHR34989:SF1">
    <property type="entry name" value="PROTEIN HDED"/>
    <property type="match status" value="1"/>
</dbReference>
<dbReference type="Pfam" id="PF03729">
    <property type="entry name" value="DUF308"/>
    <property type="match status" value="1"/>
</dbReference>
<feature type="transmembrane region" description="Helical" evidence="1">
    <location>
        <begin position="12"/>
        <end position="31"/>
    </location>
</feature>
<keyword evidence="1" id="KW-0812">Transmembrane</keyword>
<feature type="transmembrane region" description="Helical" evidence="1">
    <location>
        <begin position="94"/>
        <end position="114"/>
    </location>
</feature>
<keyword evidence="1" id="KW-0472">Membrane</keyword>
<protein>
    <recommendedName>
        <fullName evidence="3">HdeD family acid-resistance protein</fullName>
    </recommendedName>
</protein>
<name>A0A0F8XYI6_9ZZZZ</name>
<dbReference type="PANTHER" id="PTHR34989">
    <property type="entry name" value="PROTEIN HDED"/>
    <property type="match status" value="1"/>
</dbReference>
<keyword evidence="1" id="KW-1133">Transmembrane helix</keyword>
<evidence type="ECO:0000256" key="1">
    <source>
        <dbReference type="SAM" id="Phobius"/>
    </source>
</evidence>
<reference evidence="2" key="1">
    <citation type="journal article" date="2015" name="Nature">
        <title>Complex archaea that bridge the gap between prokaryotes and eukaryotes.</title>
        <authorList>
            <person name="Spang A."/>
            <person name="Saw J.H."/>
            <person name="Jorgensen S.L."/>
            <person name="Zaremba-Niedzwiedzka K."/>
            <person name="Martijn J."/>
            <person name="Lind A.E."/>
            <person name="van Eijk R."/>
            <person name="Schleper C."/>
            <person name="Guy L."/>
            <person name="Ettema T.J."/>
        </authorList>
    </citation>
    <scope>NUCLEOTIDE SEQUENCE</scope>
</reference>
<evidence type="ECO:0000313" key="2">
    <source>
        <dbReference type="EMBL" id="KKK66345.1"/>
    </source>
</evidence>
<evidence type="ECO:0008006" key="3">
    <source>
        <dbReference type="Google" id="ProtNLM"/>
    </source>
</evidence>